<name>A0ABT2YUS2_9GAMM</name>
<evidence type="ECO:0000313" key="2">
    <source>
        <dbReference type="Proteomes" id="UP001209713"/>
    </source>
</evidence>
<dbReference type="NCBIfam" id="TIGR02450">
    <property type="entry name" value="TIGR02450 family Trp-rich protein"/>
    <property type="match status" value="1"/>
</dbReference>
<dbReference type="RefSeq" id="WP_263530985.1">
    <property type="nucleotide sequence ID" value="NZ_JAOVZB010000005.1"/>
</dbReference>
<accession>A0ABT2YUS2</accession>
<dbReference type="InterPro" id="IPR012663">
    <property type="entry name" value="CHP02450_Tryp"/>
</dbReference>
<organism evidence="1 2">
    <name type="scientific">Marinomonas sargassi</name>
    <dbReference type="NCBI Taxonomy" id="2984494"/>
    <lineage>
        <taxon>Bacteria</taxon>
        <taxon>Pseudomonadati</taxon>
        <taxon>Pseudomonadota</taxon>
        <taxon>Gammaproteobacteria</taxon>
        <taxon>Oceanospirillales</taxon>
        <taxon>Oceanospirillaceae</taxon>
        <taxon>Marinomonas</taxon>
    </lineage>
</organism>
<reference evidence="1 2" key="1">
    <citation type="submission" date="2022-10" db="EMBL/GenBank/DDBJ databases">
        <title>Marinomonas transparenta sp. nov. and Marinomonas sargassi sp. nov., isolated from marine alga (Sargassum natans (L.) Gaillon).</title>
        <authorList>
            <person name="Wang Y."/>
        </authorList>
    </citation>
    <scope>NUCLEOTIDE SEQUENCE [LARGE SCALE GENOMIC DNA]</scope>
    <source>
        <strain evidence="1 2">C2222</strain>
    </source>
</reference>
<sequence length="71" mass="8681">MNQINPKKLHHSKWTAVKPIEKEKHFLVTKVEFDEEGVVTLCQLEAILSKRQYEIDWRELKNLDKWRYGWK</sequence>
<evidence type="ECO:0000313" key="1">
    <source>
        <dbReference type="EMBL" id="MCV2403608.1"/>
    </source>
</evidence>
<protein>
    <submittedName>
        <fullName evidence="1">TIGR02450 family Trp-rich protein</fullName>
    </submittedName>
</protein>
<gene>
    <name evidence="1" type="ORF">OFY17_12070</name>
</gene>
<dbReference type="EMBL" id="JAOVZB010000005">
    <property type="protein sequence ID" value="MCV2403608.1"/>
    <property type="molecule type" value="Genomic_DNA"/>
</dbReference>
<proteinExistence type="predicted"/>
<keyword evidence="2" id="KW-1185">Reference proteome</keyword>
<dbReference type="Proteomes" id="UP001209713">
    <property type="component" value="Unassembled WGS sequence"/>
</dbReference>
<dbReference type="Pfam" id="PF09493">
    <property type="entry name" value="DUF2389"/>
    <property type="match status" value="1"/>
</dbReference>
<comment type="caution">
    <text evidence="1">The sequence shown here is derived from an EMBL/GenBank/DDBJ whole genome shotgun (WGS) entry which is preliminary data.</text>
</comment>